<sequence length="89" mass="9897">MKYASQETKLTTFTAFPLQQPPLPASSPALSYHLKKLLPRQPKSPPPAVASTMCCFFASDLRLQTTTPKVPPINSAARLLEIILRKKYL</sequence>
<gene>
    <name evidence="1" type="ORF">LIER_42310</name>
</gene>
<name>A0AAV3RST3_LITER</name>
<accession>A0AAV3RST3</accession>
<comment type="caution">
    <text evidence="1">The sequence shown here is derived from an EMBL/GenBank/DDBJ whole genome shotgun (WGS) entry which is preliminary data.</text>
</comment>
<proteinExistence type="predicted"/>
<dbReference type="EMBL" id="BAABME010028878">
    <property type="protein sequence ID" value="GAA0182739.1"/>
    <property type="molecule type" value="Genomic_DNA"/>
</dbReference>
<evidence type="ECO:0000313" key="2">
    <source>
        <dbReference type="Proteomes" id="UP001454036"/>
    </source>
</evidence>
<dbReference type="Proteomes" id="UP001454036">
    <property type="component" value="Unassembled WGS sequence"/>
</dbReference>
<organism evidence="1 2">
    <name type="scientific">Lithospermum erythrorhizon</name>
    <name type="common">Purple gromwell</name>
    <name type="synonym">Lithospermum officinale var. erythrorhizon</name>
    <dbReference type="NCBI Taxonomy" id="34254"/>
    <lineage>
        <taxon>Eukaryota</taxon>
        <taxon>Viridiplantae</taxon>
        <taxon>Streptophyta</taxon>
        <taxon>Embryophyta</taxon>
        <taxon>Tracheophyta</taxon>
        <taxon>Spermatophyta</taxon>
        <taxon>Magnoliopsida</taxon>
        <taxon>eudicotyledons</taxon>
        <taxon>Gunneridae</taxon>
        <taxon>Pentapetalae</taxon>
        <taxon>asterids</taxon>
        <taxon>lamiids</taxon>
        <taxon>Boraginales</taxon>
        <taxon>Boraginaceae</taxon>
        <taxon>Boraginoideae</taxon>
        <taxon>Lithospermeae</taxon>
        <taxon>Lithospermum</taxon>
    </lineage>
</organism>
<evidence type="ECO:0000313" key="1">
    <source>
        <dbReference type="EMBL" id="GAA0182739.1"/>
    </source>
</evidence>
<keyword evidence="2" id="KW-1185">Reference proteome</keyword>
<dbReference type="AlphaFoldDB" id="A0AAV3RST3"/>
<protein>
    <submittedName>
        <fullName evidence="1">Uncharacterized protein</fullName>
    </submittedName>
</protein>
<reference evidence="1 2" key="1">
    <citation type="submission" date="2024-01" db="EMBL/GenBank/DDBJ databases">
        <title>The complete chloroplast genome sequence of Lithospermum erythrorhizon: insights into the phylogenetic relationship among Boraginaceae species and the maternal lineages of purple gromwells.</title>
        <authorList>
            <person name="Okada T."/>
            <person name="Watanabe K."/>
        </authorList>
    </citation>
    <scope>NUCLEOTIDE SEQUENCE [LARGE SCALE GENOMIC DNA]</scope>
</reference>